<accession>A0AAV5BVJ1</accession>
<feature type="region of interest" description="Disordered" evidence="2">
    <location>
        <begin position="186"/>
        <end position="221"/>
    </location>
</feature>
<organism evidence="3 4">
    <name type="scientific">Eleusine coracana subsp. coracana</name>
    <dbReference type="NCBI Taxonomy" id="191504"/>
    <lineage>
        <taxon>Eukaryota</taxon>
        <taxon>Viridiplantae</taxon>
        <taxon>Streptophyta</taxon>
        <taxon>Embryophyta</taxon>
        <taxon>Tracheophyta</taxon>
        <taxon>Spermatophyta</taxon>
        <taxon>Magnoliopsida</taxon>
        <taxon>Liliopsida</taxon>
        <taxon>Poales</taxon>
        <taxon>Poaceae</taxon>
        <taxon>PACMAD clade</taxon>
        <taxon>Chloridoideae</taxon>
        <taxon>Cynodonteae</taxon>
        <taxon>Eleusininae</taxon>
        <taxon>Eleusine</taxon>
    </lineage>
</organism>
<proteinExistence type="predicted"/>
<dbReference type="GO" id="GO:0008356">
    <property type="term" value="P:asymmetric cell division"/>
    <property type="evidence" value="ECO:0007669"/>
    <property type="project" value="InterPro"/>
</dbReference>
<feature type="region of interest" description="Disordered" evidence="2">
    <location>
        <begin position="32"/>
        <end position="51"/>
    </location>
</feature>
<dbReference type="InterPro" id="IPR040348">
    <property type="entry name" value="POLAR-like"/>
</dbReference>
<evidence type="ECO:0000256" key="1">
    <source>
        <dbReference type="SAM" id="Coils"/>
    </source>
</evidence>
<evidence type="ECO:0000313" key="4">
    <source>
        <dbReference type="Proteomes" id="UP001054889"/>
    </source>
</evidence>
<feature type="region of interest" description="Disordered" evidence="2">
    <location>
        <begin position="1"/>
        <end position="26"/>
    </location>
</feature>
<keyword evidence="1" id="KW-0175">Coiled coil</keyword>
<dbReference type="AlphaFoldDB" id="A0AAV5BVJ1"/>
<feature type="region of interest" description="Disordered" evidence="2">
    <location>
        <begin position="250"/>
        <end position="291"/>
    </location>
</feature>
<feature type="compositionally biased region" description="Low complexity" evidence="2">
    <location>
        <begin position="1"/>
        <end position="21"/>
    </location>
</feature>
<evidence type="ECO:0000256" key="2">
    <source>
        <dbReference type="SAM" id="MobiDB-lite"/>
    </source>
</evidence>
<dbReference type="EMBL" id="BQKI01000003">
    <property type="protein sequence ID" value="GJM90391.1"/>
    <property type="molecule type" value="Genomic_DNA"/>
</dbReference>
<evidence type="ECO:0008006" key="5">
    <source>
        <dbReference type="Google" id="ProtNLM"/>
    </source>
</evidence>
<feature type="coiled-coil region" evidence="1">
    <location>
        <begin position="294"/>
        <end position="340"/>
    </location>
</feature>
<reference evidence="3" key="1">
    <citation type="journal article" date="2018" name="DNA Res.">
        <title>Multiple hybrid de novo genome assembly of finger millet, an orphan allotetraploid crop.</title>
        <authorList>
            <person name="Hatakeyama M."/>
            <person name="Aluri S."/>
            <person name="Balachadran M.T."/>
            <person name="Sivarajan S.R."/>
            <person name="Patrignani A."/>
            <person name="Gruter S."/>
            <person name="Poveda L."/>
            <person name="Shimizu-Inatsugi R."/>
            <person name="Baeten J."/>
            <person name="Francoijs K.J."/>
            <person name="Nataraja K.N."/>
            <person name="Reddy Y.A.N."/>
            <person name="Phadnis S."/>
            <person name="Ravikumar R.L."/>
            <person name="Schlapbach R."/>
            <person name="Sreeman S.M."/>
            <person name="Shimizu K.K."/>
        </authorList>
    </citation>
    <scope>NUCLEOTIDE SEQUENCE</scope>
</reference>
<comment type="caution">
    <text evidence="3">The sequence shown here is derived from an EMBL/GenBank/DDBJ whole genome shotgun (WGS) entry which is preliminary data.</text>
</comment>
<name>A0AAV5BVJ1_ELECO</name>
<feature type="compositionally biased region" description="Basic and acidic residues" evidence="2">
    <location>
        <begin position="208"/>
        <end position="221"/>
    </location>
</feature>
<feature type="compositionally biased region" description="Acidic residues" evidence="2">
    <location>
        <begin position="274"/>
        <end position="289"/>
    </location>
</feature>
<dbReference type="PANTHER" id="PTHR33476">
    <property type="entry name" value="EMB|CAB62613.1"/>
    <property type="match status" value="1"/>
</dbReference>
<feature type="region of interest" description="Disordered" evidence="2">
    <location>
        <begin position="64"/>
        <end position="88"/>
    </location>
</feature>
<protein>
    <recommendedName>
        <fullName evidence="5">Protein POLAR LOCALIZATION DURING ASYMMETRIC DIVISION AND REDISTRIBUTION</fullName>
    </recommendedName>
</protein>
<evidence type="ECO:0000313" key="3">
    <source>
        <dbReference type="EMBL" id="GJM90391.1"/>
    </source>
</evidence>
<dbReference type="PANTHER" id="PTHR33476:SF24">
    <property type="entry name" value="PROTEIN POLAR LOCALIZATION DURING ASYMMETRIC DIVISION AND REDISTRIBUTION"/>
    <property type="match status" value="1"/>
</dbReference>
<keyword evidence="4" id="KW-1185">Reference proteome</keyword>
<dbReference type="Proteomes" id="UP001054889">
    <property type="component" value="Unassembled WGS sequence"/>
</dbReference>
<sequence length="357" mass="39134">MASAAGEDAIGEAEAAGNNNNSKKNRRRICDYLGESDGGEGDASSPPETLLRLPRFTCATFRFGRKRGGRNRKEGGAKKTGAVDSSASADRGRCLNSAAIAGLSKPAETSTSSGSAETGGGMGLSMLLLLARTCVELNRMAEVRAQMEALLKEIRDEAARMKKAGAEHDVARLTPTRTLNLQLSSSGFTSEDTDTNRRHATASSSAEEIARQECESKPQLARDDELELEAAAEFEAELAWQRPTIECCTEQEDSDESSDDEFIELDGGRFGDFDREEIGEEEDSEEEEGGGVCAEELERRLHELQHQRDRERIQELESALRRAEQRLREKEMEARLWQDTATLALQPPPLPLPQDGQ</sequence>
<reference evidence="3" key="2">
    <citation type="submission" date="2021-12" db="EMBL/GenBank/DDBJ databases">
        <title>Resequencing data analysis of finger millet.</title>
        <authorList>
            <person name="Hatakeyama M."/>
            <person name="Aluri S."/>
            <person name="Balachadran M.T."/>
            <person name="Sivarajan S.R."/>
            <person name="Poveda L."/>
            <person name="Shimizu-Inatsugi R."/>
            <person name="Schlapbach R."/>
            <person name="Sreeman S.M."/>
            <person name="Shimizu K.K."/>
        </authorList>
    </citation>
    <scope>NUCLEOTIDE SEQUENCE</scope>
</reference>
<feature type="coiled-coil region" evidence="1">
    <location>
        <begin position="137"/>
        <end position="167"/>
    </location>
</feature>
<feature type="compositionally biased region" description="Acidic residues" evidence="2">
    <location>
        <begin position="250"/>
        <end position="264"/>
    </location>
</feature>
<gene>
    <name evidence="3" type="primary">ga06668</name>
    <name evidence="3" type="ORF">PR202_ga06668</name>
</gene>